<name>W6MT69_9ASCO</name>
<dbReference type="HOGENOM" id="CLU_2527777_0_0_1"/>
<protein>
    <submittedName>
        <fullName evidence="1">Uncharacterized protein</fullName>
    </submittedName>
</protein>
<dbReference type="GeneID" id="34518358"/>
<dbReference type="RefSeq" id="XP_022456970.1">
    <property type="nucleotide sequence ID" value="XM_022605509.1"/>
</dbReference>
<evidence type="ECO:0000313" key="2">
    <source>
        <dbReference type="Proteomes" id="UP000019384"/>
    </source>
</evidence>
<evidence type="ECO:0000313" key="1">
    <source>
        <dbReference type="EMBL" id="CDK24955.1"/>
    </source>
</evidence>
<dbReference type="EMBL" id="HG793125">
    <property type="protein sequence ID" value="CDK24955.1"/>
    <property type="molecule type" value="Genomic_DNA"/>
</dbReference>
<accession>W6MT69</accession>
<gene>
    <name evidence="1" type="ORF">KUCA_T00000922001</name>
</gene>
<proteinExistence type="predicted"/>
<reference evidence="1" key="2">
    <citation type="submission" date="2014-02" db="EMBL/GenBank/DDBJ databases">
        <title>Complete DNA sequence of /Kuraishia capsulata/ illustrates novel genomic features among budding yeasts (/Saccharomycotina/).</title>
        <authorList>
            <person name="Morales L."/>
            <person name="Noel B."/>
            <person name="Porcel B."/>
            <person name="Marcet-Houben M."/>
            <person name="Hullo M-F."/>
            <person name="Sacerdot C."/>
            <person name="Tekaia F."/>
            <person name="Leh-Louis V."/>
            <person name="Despons L."/>
            <person name="Khanna V."/>
            <person name="Aury J-M."/>
            <person name="Barbe V."/>
            <person name="Couloux A."/>
            <person name="Labadie K."/>
            <person name="Pelletier E."/>
            <person name="Souciet J-L."/>
            <person name="Boekhout T."/>
            <person name="Gabaldon T."/>
            <person name="Wincker P."/>
            <person name="Dujon B."/>
        </authorList>
    </citation>
    <scope>NUCLEOTIDE SEQUENCE</scope>
    <source>
        <strain evidence="1">CBS 1993</strain>
    </source>
</reference>
<reference evidence="1" key="1">
    <citation type="submission" date="2013-12" db="EMBL/GenBank/DDBJ databases">
        <authorList>
            <person name="Genoscope - CEA"/>
        </authorList>
    </citation>
    <scope>NUCLEOTIDE SEQUENCE</scope>
    <source>
        <strain evidence="1">CBS 1993</strain>
    </source>
</reference>
<dbReference type="Proteomes" id="UP000019384">
    <property type="component" value="Unassembled WGS sequence"/>
</dbReference>
<keyword evidence="2" id="KW-1185">Reference proteome</keyword>
<organism evidence="1 2">
    <name type="scientific">Kuraishia capsulata CBS 1993</name>
    <dbReference type="NCBI Taxonomy" id="1382522"/>
    <lineage>
        <taxon>Eukaryota</taxon>
        <taxon>Fungi</taxon>
        <taxon>Dikarya</taxon>
        <taxon>Ascomycota</taxon>
        <taxon>Saccharomycotina</taxon>
        <taxon>Pichiomycetes</taxon>
        <taxon>Pichiales</taxon>
        <taxon>Pichiaceae</taxon>
        <taxon>Kuraishia</taxon>
    </lineage>
</organism>
<dbReference type="AlphaFoldDB" id="W6MT69"/>
<sequence length="84" mass="8719">MFCEACGTITNIYPFFRQVVQGGMVIDTNTKKIVAAVDDANKQKDSSSYSSSRSLPSALSALGGVTNSAGAASIGSRFFGSWGS</sequence>